<feature type="chain" id="PRO_5008102173" evidence="2">
    <location>
        <begin position="19"/>
        <end position="143"/>
    </location>
</feature>
<reference evidence="3 4" key="1">
    <citation type="journal article" date="2016" name="PLoS Pathog.">
        <title>Biosynthesis of antibiotic leucinostatins in bio-control fungus Purpureocillium lilacinum and their inhibition on phytophthora revealed by genome mining.</title>
        <authorList>
            <person name="Wang G."/>
            <person name="Liu Z."/>
            <person name="Lin R."/>
            <person name="Li E."/>
            <person name="Mao Z."/>
            <person name="Ling J."/>
            <person name="Yang Y."/>
            <person name="Yin W.B."/>
            <person name="Xie B."/>
        </authorList>
    </citation>
    <scope>NUCLEOTIDE SEQUENCE [LARGE SCALE GENOMIC DNA]</scope>
    <source>
        <strain evidence="3">170</strain>
    </source>
</reference>
<accession>A0A179FZ09</accession>
<organism evidence="3 4">
    <name type="scientific">Pochonia chlamydosporia 170</name>
    <dbReference type="NCBI Taxonomy" id="1380566"/>
    <lineage>
        <taxon>Eukaryota</taxon>
        <taxon>Fungi</taxon>
        <taxon>Dikarya</taxon>
        <taxon>Ascomycota</taxon>
        <taxon>Pezizomycotina</taxon>
        <taxon>Sordariomycetes</taxon>
        <taxon>Hypocreomycetidae</taxon>
        <taxon>Hypocreales</taxon>
        <taxon>Clavicipitaceae</taxon>
        <taxon>Pochonia</taxon>
    </lineage>
</organism>
<feature type="compositionally biased region" description="Basic and acidic residues" evidence="1">
    <location>
        <begin position="35"/>
        <end position="52"/>
    </location>
</feature>
<keyword evidence="2" id="KW-0732">Signal</keyword>
<sequence>MRFNNALVMAAFIAVGSTCPISVHNGPPQIPPHGVPDRSHMRRPQKEPRHEANSFSETRAQPDTIQSAVPTATSEPKPEGEPEKRGKDDHEFARPDATKKPRKGERQGRSLGLPDQLPLGSASKVAAKNIVVQESTERGDNMN</sequence>
<dbReference type="KEGG" id="pchm:VFPPC_13439"/>
<protein>
    <submittedName>
        <fullName evidence="3">Uncharacterized protein</fullName>
    </submittedName>
</protein>
<keyword evidence="4" id="KW-1185">Reference proteome</keyword>
<dbReference type="GeneID" id="28855210"/>
<feature type="compositionally biased region" description="Polar residues" evidence="1">
    <location>
        <begin position="53"/>
        <end position="74"/>
    </location>
</feature>
<dbReference type="EMBL" id="LSBJ02000002">
    <property type="protein sequence ID" value="OAQ70874.1"/>
    <property type="molecule type" value="Genomic_DNA"/>
</dbReference>
<gene>
    <name evidence="3" type="ORF">VFPPC_13439</name>
</gene>
<dbReference type="Proteomes" id="UP000078397">
    <property type="component" value="Unassembled WGS sequence"/>
</dbReference>
<evidence type="ECO:0000313" key="4">
    <source>
        <dbReference type="Proteomes" id="UP000078397"/>
    </source>
</evidence>
<proteinExistence type="predicted"/>
<evidence type="ECO:0000313" key="3">
    <source>
        <dbReference type="EMBL" id="OAQ70874.1"/>
    </source>
</evidence>
<dbReference type="AlphaFoldDB" id="A0A179FZ09"/>
<evidence type="ECO:0000256" key="1">
    <source>
        <dbReference type="SAM" id="MobiDB-lite"/>
    </source>
</evidence>
<feature type="compositionally biased region" description="Basic and acidic residues" evidence="1">
    <location>
        <begin position="76"/>
        <end position="108"/>
    </location>
</feature>
<evidence type="ECO:0000256" key="2">
    <source>
        <dbReference type="SAM" id="SignalP"/>
    </source>
</evidence>
<feature type="signal peptide" evidence="2">
    <location>
        <begin position="1"/>
        <end position="18"/>
    </location>
</feature>
<dbReference type="RefSeq" id="XP_018147411.1">
    <property type="nucleotide sequence ID" value="XM_018291216.1"/>
</dbReference>
<comment type="caution">
    <text evidence="3">The sequence shown here is derived from an EMBL/GenBank/DDBJ whole genome shotgun (WGS) entry which is preliminary data.</text>
</comment>
<feature type="region of interest" description="Disordered" evidence="1">
    <location>
        <begin position="24"/>
        <end position="143"/>
    </location>
</feature>
<name>A0A179FZ09_METCM</name>